<comment type="subcellular location">
    <subcellularLocation>
        <location evidence="1 12">Cytoplasm</location>
    </subcellularLocation>
</comment>
<evidence type="ECO:0000256" key="10">
    <source>
        <dbReference type="ARBA" id="ARBA00038367"/>
    </source>
</evidence>
<comment type="pathway">
    <text evidence="2 12">Cell wall biogenesis; peptidoglycan biosynthesis.</text>
</comment>
<dbReference type="RefSeq" id="WP_158354542.1">
    <property type="nucleotide sequence ID" value="NZ_JAHQCX010000027.1"/>
</dbReference>
<dbReference type="EMBL" id="JAHQCX010000027">
    <property type="protein sequence ID" value="MBU9729017.1"/>
    <property type="molecule type" value="Genomic_DNA"/>
</dbReference>
<dbReference type="Proteomes" id="UP001314681">
    <property type="component" value="Unassembled WGS sequence"/>
</dbReference>
<organism evidence="14 15">
    <name type="scientific">Diplocloster modestus</name>
    <dbReference type="NCBI Taxonomy" id="2850322"/>
    <lineage>
        <taxon>Bacteria</taxon>
        <taxon>Bacillati</taxon>
        <taxon>Bacillota</taxon>
        <taxon>Clostridia</taxon>
        <taxon>Lachnospirales</taxon>
        <taxon>Lachnospiraceae</taxon>
        <taxon>Diplocloster</taxon>
    </lineage>
</organism>
<feature type="domain" description="Enolpyruvate transferase" evidence="13">
    <location>
        <begin position="8"/>
        <end position="404"/>
    </location>
</feature>
<gene>
    <name evidence="12 14" type="primary">murA</name>
    <name evidence="14" type="ORF">KTH90_23795</name>
</gene>
<evidence type="ECO:0000256" key="1">
    <source>
        <dbReference type="ARBA" id="ARBA00004496"/>
    </source>
</evidence>
<dbReference type="PANTHER" id="PTHR43783">
    <property type="entry name" value="UDP-N-ACETYLGLUCOSAMINE 1-CARBOXYVINYLTRANSFERASE"/>
    <property type="match status" value="1"/>
</dbReference>
<keyword evidence="9 12" id="KW-0961">Cell wall biogenesis/degradation</keyword>
<dbReference type="GO" id="GO:0008760">
    <property type="term" value="F:UDP-N-acetylglucosamine 1-carboxyvinyltransferase activity"/>
    <property type="evidence" value="ECO:0007669"/>
    <property type="project" value="UniProtKB-EC"/>
</dbReference>
<evidence type="ECO:0000256" key="6">
    <source>
        <dbReference type="ARBA" id="ARBA00022960"/>
    </source>
</evidence>
<dbReference type="NCBIfam" id="NF006873">
    <property type="entry name" value="PRK09369.1"/>
    <property type="match status" value="1"/>
</dbReference>
<dbReference type="CDD" id="cd01555">
    <property type="entry name" value="UdpNAET"/>
    <property type="match status" value="1"/>
</dbReference>
<evidence type="ECO:0000313" key="14">
    <source>
        <dbReference type="EMBL" id="MBU9729017.1"/>
    </source>
</evidence>
<dbReference type="InterPro" id="IPR036968">
    <property type="entry name" value="Enolpyruvate_Tfrase_sf"/>
</dbReference>
<keyword evidence="15" id="KW-1185">Reference proteome</keyword>
<evidence type="ECO:0000256" key="8">
    <source>
        <dbReference type="ARBA" id="ARBA00023306"/>
    </source>
</evidence>
<feature type="binding site" evidence="12">
    <location>
        <begin position="22"/>
        <end position="23"/>
    </location>
    <ligand>
        <name>phosphoenolpyruvate</name>
        <dbReference type="ChEBI" id="CHEBI:58702"/>
    </ligand>
</feature>
<dbReference type="InterPro" id="IPR013792">
    <property type="entry name" value="RNA3'P_cycl/enolpyr_Trfase_a/b"/>
</dbReference>
<evidence type="ECO:0000256" key="5">
    <source>
        <dbReference type="ARBA" id="ARBA00022679"/>
    </source>
</evidence>
<keyword evidence="8 12" id="KW-0131">Cell cycle</keyword>
<feature type="binding site" evidence="12">
    <location>
        <begin position="121"/>
        <end position="125"/>
    </location>
    <ligand>
        <name>UDP-N-acetyl-alpha-D-glucosamine</name>
        <dbReference type="ChEBI" id="CHEBI:57705"/>
    </ligand>
</feature>
<evidence type="ECO:0000256" key="7">
    <source>
        <dbReference type="ARBA" id="ARBA00022984"/>
    </source>
</evidence>
<proteinExistence type="inferred from homology"/>
<feature type="binding site" evidence="12">
    <location>
        <position position="304"/>
    </location>
    <ligand>
        <name>UDP-N-acetyl-alpha-D-glucosamine</name>
        <dbReference type="ChEBI" id="CHEBI:57705"/>
    </ligand>
</feature>
<evidence type="ECO:0000259" key="13">
    <source>
        <dbReference type="Pfam" id="PF00275"/>
    </source>
</evidence>
<keyword evidence="6 12" id="KW-0133">Cell shape</keyword>
<comment type="caution">
    <text evidence="14">The sequence shown here is derived from an EMBL/GenBank/DDBJ whole genome shotgun (WGS) entry which is preliminary data.</text>
</comment>
<accession>A0ABS6KER6</accession>
<protein>
    <recommendedName>
        <fullName evidence="12">UDP-N-acetylglucosamine 1-carboxyvinyltransferase</fullName>
        <ecNumber evidence="12">2.5.1.7</ecNumber>
    </recommendedName>
    <alternativeName>
        <fullName evidence="12">Enoylpyruvate transferase</fullName>
    </alternativeName>
    <alternativeName>
        <fullName evidence="12">UDP-N-acetylglucosamine enolpyruvyl transferase</fullName>
        <shortName evidence="12">EPT</shortName>
    </alternativeName>
</protein>
<dbReference type="SUPFAM" id="SSF55205">
    <property type="entry name" value="EPT/RTPC-like"/>
    <property type="match status" value="1"/>
</dbReference>
<keyword evidence="5 12" id="KW-0808">Transferase</keyword>
<comment type="caution">
    <text evidence="12">Lacks conserved residue(s) required for the propagation of feature annotation.</text>
</comment>
<comment type="catalytic activity">
    <reaction evidence="11 12">
        <text>phosphoenolpyruvate + UDP-N-acetyl-alpha-D-glucosamine = UDP-N-acetyl-3-O-(1-carboxyvinyl)-alpha-D-glucosamine + phosphate</text>
        <dbReference type="Rhea" id="RHEA:18681"/>
        <dbReference type="ChEBI" id="CHEBI:43474"/>
        <dbReference type="ChEBI" id="CHEBI:57705"/>
        <dbReference type="ChEBI" id="CHEBI:58702"/>
        <dbReference type="ChEBI" id="CHEBI:68483"/>
        <dbReference type="EC" id="2.5.1.7"/>
    </reaction>
</comment>
<keyword evidence="4 12" id="KW-0132">Cell division</keyword>
<reference evidence="14 15" key="1">
    <citation type="submission" date="2021-06" db="EMBL/GenBank/DDBJ databases">
        <title>Description of novel taxa of the family Lachnospiraceae.</title>
        <authorList>
            <person name="Chaplin A.V."/>
            <person name="Sokolova S.R."/>
            <person name="Pikina A.P."/>
            <person name="Korzhanova M."/>
            <person name="Belova V."/>
            <person name="Korostin D."/>
            <person name="Efimov B.A."/>
        </authorList>
    </citation>
    <scope>NUCLEOTIDE SEQUENCE [LARGE SCALE GENOMIC DNA]</scope>
    <source>
        <strain evidence="14 15">ASD4241</strain>
    </source>
</reference>
<dbReference type="InterPro" id="IPR050068">
    <property type="entry name" value="MurA_subfamily"/>
</dbReference>
<dbReference type="InterPro" id="IPR005750">
    <property type="entry name" value="UDP_GlcNAc_COvinyl_MurA"/>
</dbReference>
<comment type="similarity">
    <text evidence="10 12">Belongs to the EPSP synthase family. MurA subfamily.</text>
</comment>
<evidence type="ECO:0000256" key="4">
    <source>
        <dbReference type="ARBA" id="ARBA00022618"/>
    </source>
</evidence>
<evidence type="ECO:0000256" key="9">
    <source>
        <dbReference type="ARBA" id="ARBA00023316"/>
    </source>
</evidence>
<dbReference type="NCBIfam" id="TIGR01072">
    <property type="entry name" value="murA"/>
    <property type="match status" value="1"/>
</dbReference>
<dbReference type="Gene3D" id="3.65.10.10">
    <property type="entry name" value="Enolpyruvate transferase domain"/>
    <property type="match status" value="2"/>
</dbReference>
<feature type="binding site" evidence="12">
    <location>
        <position position="326"/>
    </location>
    <ligand>
        <name>UDP-N-acetyl-alpha-D-glucosamine</name>
        <dbReference type="ChEBI" id="CHEBI:57705"/>
    </ligand>
</feature>
<dbReference type="InterPro" id="IPR001986">
    <property type="entry name" value="Enolpyruvate_Tfrase_dom"/>
</dbReference>
<feature type="binding site" evidence="12">
    <location>
        <position position="92"/>
    </location>
    <ligand>
        <name>UDP-N-acetyl-alpha-D-glucosamine</name>
        <dbReference type="ChEBI" id="CHEBI:57705"/>
    </ligand>
</feature>
<sequence length="418" mass="44987">MDRIEILGGNPLYGEIRIQGSKNSALPIIAATILHRGVCVLHNCPKIIDVRYMIQILKKIGCEAHWETDTLVIDASGLDSSDIPAEYAEKMRSSIMMLGSLLGRTKEASIPHPGGCVIGKRPIDLHISGLSRMGVEFRESRILEAKAQKIVGCPVELPFPSVGATENLILAAVLAEGETRIKGAAMEPEIFELCRFLKAMGADIRGEGSPEIGIRGVKELHDVEYTIIPDRIVAGTYLCAAAATKGQVSLLNPPEGQLNALLEILRQMGVVCRQEKGTVVVDATEGTHGVALVETQPYPGFPTDMQSQLMAALSVADGKSTIREMIFEDRYKAVDGLVKMGAHIQVSGKEAAIEGVTGLTGTTVQAEELRGGAALVIAGLCAQGMTYIENRVFIDRGYEDICRDLRKLGGNIRSRVDS</sequence>
<evidence type="ECO:0000256" key="12">
    <source>
        <dbReference type="HAMAP-Rule" id="MF_00111"/>
    </source>
</evidence>
<dbReference type="PANTHER" id="PTHR43783:SF1">
    <property type="entry name" value="UDP-N-ACETYLGLUCOSAMINE 1-CARBOXYVINYLTRANSFERASE"/>
    <property type="match status" value="1"/>
</dbReference>
<evidence type="ECO:0000256" key="3">
    <source>
        <dbReference type="ARBA" id="ARBA00022490"/>
    </source>
</evidence>
<dbReference type="Pfam" id="PF00275">
    <property type="entry name" value="EPSP_synthase"/>
    <property type="match status" value="1"/>
</dbReference>
<feature type="modified residue" description="2-(S-cysteinyl)pyruvic acid O-phosphothioketal" evidence="12">
    <location>
        <position position="116"/>
    </location>
</feature>
<feature type="active site" description="Proton donor" evidence="12">
    <location>
        <position position="116"/>
    </location>
</feature>
<keyword evidence="12" id="KW-0670">Pyruvate</keyword>
<dbReference type="HAMAP" id="MF_00111">
    <property type="entry name" value="MurA"/>
    <property type="match status" value="1"/>
</dbReference>
<evidence type="ECO:0000313" key="15">
    <source>
        <dbReference type="Proteomes" id="UP001314681"/>
    </source>
</evidence>
<comment type="function">
    <text evidence="12">Cell wall formation. Adds enolpyruvyl to UDP-N-acetylglucosamine.</text>
</comment>
<name>A0ABS6KER6_9FIRM</name>
<keyword evidence="7 12" id="KW-0573">Peptidoglycan synthesis</keyword>
<keyword evidence="3 12" id="KW-0963">Cytoplasm</keyword>
<dbReference type="EC" id="2.5.1.7" evidence="12"/>
<evidence type="ECO:0000256" key="11">
    <source>
        <dbReference type="ARBA" id="ARBA00047527"/>
    </source>
</evidence>
<evidence type="ECO:0000256" key="2">
    <source>
        <dbReference type="ARBA" id="ARBA00004752"/>
    </source>
</evidence>